<evidence type="ECO:0000313" key="9">
    <source>
        <dbReference type="Proteomes" id="UP000257706"/>
    </source>
</evidence>
<organism evidence="7 8">
    <name type="scientific">Tistrella mobilis</name>
    <dbReference type="NCBI Taxonomy" id="171437"/>
    <lineage>
        <taxon>Bacteria</taxon>
        <taxon>Pseudomonadati</taxon>
        <taxon>Pseudomonadota</taxon>
        <taxon>Alphaproteobacteria</taxon>
        <taxon>Geminicoccales</taxon>
        <taxon>Geminicoccaceae</taxon>
        <taxon>Tistrella</taxon>
    </lineage>
</organism>
<evidence type="ECO:0000256" key="4">
    <source>
        <dbReference type="ARBA" id="ARBA00022970"/>
    </source>
</evidence>
<name>A0A162KWJ3_9PROT</name>
<evidence type="ECO:0000313" key="7">
    <source>
        <dbReference type="EMBL" id="KYO52317.1"/>
    </source>
</evidence>
<keyword evidence="4" id="KW-0029">Amino-acid transport</keyword>
<evidence type="ECO:0000256" key="3">
    <source>
        <dbReference type="ARBA" id="ARBA00022729"/>
    </source>
</evidence>
<evidence type="ECO:0000256" key="1">
    <source>
        <dbReference type="ARBA" id="ARBA00010062"/>
    </source>
</evidence>
<gene>
    <name evidence="7" type="ORF">AUP44_00785</name>
    <name evidence="6" type="ORF">DCK97_02080</name>
</gene>
<dbReference type="CDD" id="cd06358">
    <property type="entry name" value="PBP1_NHase"/>
    <property type="match status" value="1"/>
</dbReference>
<evidence type="ECO:0000256" key="2">
    <source>
        <dbReference type="ARBA" id="ARBA00022448"/>
    </source>
</evidence>
<dbReference type="PANTHER" id="PTHR47628:SF1">
    <property type="entry name" value="ALIPHATIC AMIDASE EXPRESSION-REGULATING PROTEIN"/>
    <property type="match status" value="1"/>
</dbReference>
<evidence type="ECO:0000259" key="5">
    <source>
        <dbReference type="Pfam" id="PF13458"/>
    </source>
</evidence>
<keyword evidence="2" id="KW-0813">Transport</keyword>
<protein>
    <submittedName>
        <fullName evidence="6">Amino acid ABC transporter</fullName>
    </submittedName>
</protein>
<dbReference type="InterPro" id="IPR028081">
    <property type="entry name" value="Leu-bd"/>
</dbReference>
<keyword evidence="3" id="KW-0732">Signal</keyword>
<dbReference type="Pfam" id="PF13458">
    <property type="entry name" value="Peripla_BP_6"/>
    <property type="match status" value="1"/>
</dbReference>
<dbReference type="EMBL" id="DMAI01000031">
    <property type="protein sequence ID" value="HAE46184.1"/>
    <property type="molecule type" value="Genomic_DNA"/>
</dbReference>
<accession>A0A162KWJ3</accession>
<comment type="caution">
    <text evidence="7">The sequence shown here is derived from an EMBL/GenBank/DDBJ whole genome shotgun (WGS) entry which is preliminary data.</text>
</comment>
<dbReference type="PRINTS" id="PR00337">
    <property type="entry name" value="LEUILEVALBP"/>
</dbReference>
<reference evidence="7 8" key="1">
    <citation type="submission" date="2015-12" db="EMBL/GenBank/DDBJ databases">
        <title>Genome sequence of Tistrella mobilis MCCC 1A02139.</title>
        <authorList>
            <person name="Lu L."/>
            <person name="Lai Q."/>
            <person name="Shao Z."/>
            <person name="Qian P."/>
        </authorList>
    </citation>
    <scope>NUCLEOTIDE SEQUENCE [LARGE SCALE GENOMIC DNA]</scope>
    <source>
        <strain evidence="7 8">MCCC 1A02139</strain>
    </source>
</reference>
<evidence type="ECO:0000313" key="8">
    <source>
        <dbReference type="Proteomes" id="UP000075787"/>
    </source>
</evidence>
<reference evidence="6 9" key="2">
    <citation type="journal article" date="2018" name="Nat. Biotechnol.">
        <title>A standardized bacterial taxonomy based on genome phylogeny substantially revises the tree of life.</title>
        <authorList>
            <person name="Parks D.H."/>
            <person name="Chuvochina M."/>
            <person name="Waite D.W."/>
            <person name="Rinke C."/>
            <person name="Skarshewski A."/>
            <person name="Chaumeil P.A."/>
            <person name="Hugenholtz P."/>
        </authorList>
    </citation>
    <scope>NUCLEOTIDE SEQUENCE [LARGE SCALE GENOMIC DNA]</scope>
    <source>
        <strain evidence="6">UBA8739</strain>
    </source>
</reference>
<proteinExistence type="inferred from homology"/>
<dbReference type="RefSeq" id="WP_062764461.1">
    <property type="nucleotide sequence ID" value="NZ_CP121043.1"/>
</dbReference>
<evidence type="ECO:0000313" key="6">
    <source>
        <dbReference type="EMBL" id="HAE46184.1"/>
    </source>
</evidence>
<dbReference type="OrthoDB" id="9803275at2"/>
<dbReference type="InterPro" id="IPR028082">
    <property type="entry name" value="Peripla_BP_I"/>
</dbReference>
<dbReference type="AlphaFoldDB" id="A0A162KWJ3"/>
<dbReference type="Gene3D" id="3.40.50.2300">
    <property type="match status" value="2"/>
</dbReference>
<dbReference type="InterPro" id="IPR000709">
    <property type="entry name" value="Leu_Ile_Val-bd"/>
</dbReference>
<dbReference type="Proteomes" id="UP000075787">
    <property type="component" value="Unassembled WGS sequence"/>
</dbReference>
<feature type="domain" description="Leucine-binding protein" evidence="5">
    <location>
        <begin position="20"/>
        <end position="324"/>
    </location>
</feature>
<sequence>MIQVVSMLKTNQRGPVTMSKVNIGLLISQSGPTGIWAPSCLNGAILSAAETNAAGGVHGREVNLVVRDAGWDPAVAARIARDLVEIDNVSVIVAMVASNARRRISFAIAGRVPFIYTPNYEMDAPEPTIALSATDDRLIPPMLAWIEQRFQARRFLMIGSDYRWPQRTMPMTGRMIAAAGGTVVGMLSRPLDAPEDWDRRAVEDIRKADPDVVLCFLVGDQGIPFYRIYGEAGLAGRIPRCAIATDETILTSLSPAAMEGLFAGACYFAAARTAPNTAFMERYWSSFGSLAPIPNAYGQSCYEGVSFALGLIGRCRSADPRRLLSLPPHGVEYRSARFDTATGTLSQRLPVYIAAADGWSFDVVARF</sequence>
<dbReference type="GO" id="GO:0006865">
    <property type="term" value="P:amino acid transport"/>
    <property type="evidence" value="ECO:0007669"/>
    <property type="project" value="UniProtKB-KW"/>
</dbReference>
<dbReference type="GeneID" id="97239631"/>
<dbReference type="EMBL" id="LPZR01000157">
    <property type="protein sequence ID" value="KYO52317.1"/>
    <property type="molecule type" value="Genomic_DNA"/>
</dbReference>
<dbReference type="Proteomes" id="UP000257706">
    <property type="component" value="Unassembled WGS sequence"/>
</dbReference>
<comment type="similarity">
    <text evidence="1">Belongs to the leucine-binding protein family.</text>
</comment>
<dbReference type="PANTHER" id="PTHR47628">
    <property type="match status" value="1"/>
</dbReference>
<dbReference type="SUPFAM" id="SSF53822">
    <property type="entry name" value="Periplasmic binding protein-like I"/>
    <property type="match status" value="1"/>
</dbReference>